<evidence type="ECO:0000313" key="1">
    <source>
        <dbReference type="EMBL" id="CAK8995188.1"/>
    </source>
</evidence>
<evidence type="ECO:0000313" key="2">
    <source>
        <dbReference type="Proteomes" id="UP001642484"/>
    </source>
</evidence>
<proteinExistence type="predicted"/>
<name>A0ABP0HY97_9DINO</name>
<feature type="non-terminal residue" evidence="1">
    <location>
        <position position="87"/>
    </location>
</feature>
<protein>
    <submittedName>
        <fullName evidence="1">Uncharacterized protein</fullName>
    </submittedName>
</protein>
<gene>
    <name evidence="1" type="ORF">CCMP2556_LOCUS3942</name>
</gene>
<sequence length="87" mass="9665">MFAGSSPHLTGECSSRFAQEALGELCPPLEEAGVRFSLDEVLEEFYHLDLAIEGQRALVLDSVTRATAEAPWSPWITLKCRHLRHLG</sequence>
<accession>A0ABP0HY97</accession>
<reference evidence="1 2" key="1">
    <citation type="submission" date="2024-02" db="EMBL/GenBank/DDBJ databases">
        <authorList>
            <person name="Chen Y."/>
            <person name="Shah S."/>
            <person name="Dougan E. K."/>
            <person name="Thang M."/>
            <person name="Chan C."/>
        </authorList>
    </citation>
    <scope>NUCLEOTIDE SEQUENCE [LARGE SCALE GENOMIC DNA]</scope>
</reference>
<organism evidence="1 2">
    <name type="scientific">Durusdinium trenchii</name>
    <dbReference type="NCBI Taxonomy" id="1381693"/>
    <lineage>
        <taxon>Eukaryota</taxon>
        <taxon>Sar</taxon>
        <taxon>Alveolata</taxon>
        <taxon>Dinophyceae</taxon>
        <taxon>Suessiales</taxon>
        <taxon>Symbiodiniaceae</taxon>
        <taxon>Durusdinium</taxon>
    </lineage>
</organism>
<keyword evidence="2" id="KW-1185">Reference proteome</keyword>
<comment type="caution">
    <text evidence="1">The sequence shown here is derived from an EMBL/GenBank/DDBJ whole genome shotgun (WGS) entry which is preliminary data.</text>
</comment>
<dbReference type="EMBL" id="CAXAMN010001559">
    <property type="protein sequence ID" value="CAK8995188.1"/>
    <property type="molecule type" value="Genomic_DNA"/>
</dbReference>
<dbReference type="Proteomes" id="UP001642484">
    <property type="component" value="Unassembled WGS sequence"/>
</dbReference>